<gene>
    <name evidence="6" type="ORF">IPMB12_09795</name>
</gene>
<evidence type="ECO:0000313" key="7">
    <source>
        <dbReference type="Proteomes" id="UP000501168"/>
    </source>
</evidence>
<dbReference type="Proteomes" id="UP000501168">
    <property type="component" value="Chromosome"/>
</dbReference>
<dbReference type="InterPro" id="IPR006913">
    <property type="entry name" value="CENP-V/GFA"/>
</dbReference>
<dbReference type="Gene3D" id="3.90.1590.10">
    <property type="entry name" value="glutathione-dependent formaldehyde- activating enzyme (gfa)"/>
    <property type="match status" value="1"/>
</dbReference>
<name>A0A6G9ICI7_9GAMM</name>
<evidence type="ECO:0000313" key="6">
    <source>
        <dbReference type="EMBL" id="QIQ21946.1"/>
    </source>
</evidence>
<protein>
    <submittedName>
        <fullName evidence="6">GFA family protein</fullName>
    </submittedName>
</protein>
<sequence>MAKESKGSCLCGKVAITVTLNNTGLHACHCNTCRKWGGGPLFGYFHEGLIALKGKEYVSTYNSSDWAERSFCKHCGSHLLYKIKGQDIYSISAWILDDVENIHFDSQVFIDKKPAYYSLADKTEEYTEEQVLAMYASESQK</sequence>
<dbReference type="PROSITE" id="PS51891">
    <property type="entry name" value="CENP_V_GFA"/>
    <property type="match status" value="1"/>
</dbReference>
<keyword evidence="4" id="KW-0456">Lyase</keyword>
<comment type="similarity">
    <text evidence="1">Belongs to the Gfa family.</text>
</comment>
<proteinExistence type="inferred from homology"/>
<dbReference type="GO" id="GO:0016846">
    <property type="term" value="F:carbon-sulfur lyase activity"/>
    <property type="evidence" value="ECO:0007669"/>
    <property type="project" value="InterPro"/>
</dbReference>
<dbReference type="KEGG" id="orb:IPMB12_09795"/>
<keyword evidence="7" id="KW-1185">Reference proteome</keyword>
<dbReference type="PANTHER" id="PTHR33337">
    <property type="entry name" value="GFA DOMAIN-CONTAINING PROTEIN"/>
    <property type="match status" value="1"/>
</dbReference>
<evidence type="ECO:0000256" key="4">
    <source>
        <dbReference type="ARBA" id="ARBA00023239"/>
    </source>
</evidence>
<dbReference type="InterPro" id="IPR011057">
    <property type="entry name" value="Mss4-like_sf"/>
</dbReference>
<evidence type="ECO:0000256" key="3">
    <source>
        <dbReference type="ARBA" id="ARBA00022833"/>
    </source>
</evidence>
<keyword evidence="3" id="KW-0862">Zinc</keyword>
<keyword evidence="2" id="KW-0479">Metal-binding</keyword>
<organism evidence="6 7">
    <name type="scientific">Zophobihabitans entericus</name>
    <dbReference type="NCBI Taxonomy" id="1635327"/>
    <lineage>
        <taxon>Bacteria</taxon>
        <taxon>Pseudomonadati</taxon>
        <taxon>Pseudomonadota</taxon>
        <taxon>Gammaproteobacteria</taxon>
        <taxon>Orbales</taxon>
        <taxon>Orbaceae</taxon>
        <taxon>Zophobihabitans</taxon>
    </lineage>
</organism>
<dbReference type="InParanoid" id="A0A6G9ICI7"/>
<reference evidence="6 7" key="1">
    <citation type="submission" date="2020-03" db="EMBL/GenBank/DDBJ databases">
        <title>Complete genome sequence of Orbus sp. IPMB12 (BCRC 80908).</title>
        <authorList>
            <person name="Lo W.-S."/>
            <person name="Chang T.-H."/>
            <person name="Kuo C.-H."/>
        </authorList>
    </citation>
    <scope>NUCLEOTIDE SEQUENCE [LARGE SCALE GENOMIC DNA]</scope>
    <source>
        <strain evidence="6 7">IPMB12</strain>
    </source>
</reference>
<dbReference type="Pfam" id="PF04828">
    <property type="entry name" value="GFA"/>
    <property type="match status" value="1"/>
</dbReference>
<dbReference type="EMBL" id="CP050253">
    <property type="protein sequence ID" value="QIQ21946.1"/>
    <property type="molecule type" value="Genomic_DNA"/>
</dbReference>
<accession>A0A6G9ICI7</accession>
<dbReference type="RefSeq" id="WP_166917239.1">
    <property type="nucleotide sequence ID" value="NZ_CP050253.1"/>
</dbReference>
<dbReference type="PANTHER" id="PTHR33337:SF40">
    <property type="entry name" value="CENP-V_GFA DOMAIN-CONTAINING PROTEIN-RELATED"/>
    <property type="match status" value="1"/>
</dbReference>
<evidence type="ECO:0000256" key="2">
    <source>
        <dbReference type="ARBA" id="ARBA00022723"/>
    </source>
</evidence>
<evidence type="ECO:0000256" key="1">
    <source>
        <dbReference type="ARBA" id="ARBA00005495"/>
    </source>
</evidence>
<dbReference type="GO" id="GO:0046872">
    <property type="term" value="F:metal ion binding"/>
    <property type="evidence" value="ECO:0007669"/>
    <property type="project" value="UniProtKB-KW"/>
</dbReference>
<evidence type="ECO:0000259" key="5">
    <source>
        <dbReference type="PROSITE" id="PS51891"/>
    </source>
</evidence>
<dbReference type="AlphaFoldDB" id="A0A6G9ICI7"/>
<dbReference type="SUPFAM" id="SSF51316">
    <property type="entry name" value="Mss4-like"/>
    <property type="match status" value="1"/>
</dbReference>
<feature type="domain" description="CENP-V/GFA" evidence="5">
    <location>
        <begin position="5"/>
        <end position="118"/>
    </location>
</feature>